<reference evidence="2 3" key="1">
    <citation type="journal article" date="2016" name="Syst. Appl. Microbiol.">
        <title>Pararhizobium polonicum sp. nov. isolated from tumors on stone fruit rootstocks.</title>
        <authorList>
            <person name="Pulawska J."/>
            <person name="Kuzmanovic N."/>
            <person name="Willems A."/>
            <person name="Pothier J.F."/>
        </authorList>
    </citation>
    <scope>NUCLEOTIDE SEQUENCE [LARGE SCALE GENOMIC DNA]</scope>
    <source>
        <strain evidence="2 3">F5.1</strain>
    </source>
</reference>
<keyword evidence="3" id="KW-1185">Reference proteome</keyword>
<feature type="compositionally biased region" description="Low complexity" evidence="1">
    <location>
        <begin position="104"/>
        <end position="118"/>
    </location>
</feature>
<feature type="compositionally biased region" description="Gly residues" evidence="1">
    <location>
        <begin position="87"/>
        <end position="96"/>
    </location>
</feature>
<dbReference type="STRING" id="1612624.ADU59_22470"/>
<evidence type="ECO:0000313" key="2">
    <source>
        <dbReference type="EMBL" id="OBZ93232.1"/>
    </source>
</evidence>
<evidence type="ECO:0000313" key="3">
    <source>
        <dbReference type="Proteomes" id="UP000093111"/>
    </source>
</evidence>
<protein>
    <recommendedName>
        <fullName evidence="4">ABC transporter substrate-binding protein</fullName>
    </recommendedName>
</protein>
<comment type="caution">
    <text evidence="2">The sequence shown here is derived from an EMBL/GenBank/DDBJ whole genome shotgun (WGS) entry which is preliminary data.</text>
</comment>
<proteinExistence type="predicted"/>
<evidence type="ECO:0008006" key="4">
    <source>
        <dbReference type="Google" id="ProtNLM"/>
    </source>
</evidence>
<dbReference type="Proteomes" id="UP000093111">
    <property type="component" value="Unassembled WGS sequence"/>
</dbReference>
<dbReference type="PATRIC" id="fig|1612624.7.peg.2164"/>
<sequence>MSPDEQKLLEELFERTRAAQDTQRDPQAETLINEAIRTQPHAPYLLSQAVILQDQALRSAAGHLKELEQRIAELESRGEQPQRSGGSFLGGLGGLFGSPPPASSQPAPSQPAYAQQPAPAGPWGSEQRPAAGPWGAAAPSPAGGFLRGAMGTAAGVAGGMLLANSLSGLFGGNHGLFGGTGGLAGPQEVIEENVVNNNYFGSGDATADTANSAGNDDSFSNADFNDDSSNFSDDSFDV</sequence>
<dbReference type="EMBL" id="LGLV01000015">
    <property type="protein sequence ID" value="OBZ93232.1"/>
    <property type="molecule type" value="Genomic_DNA"/>
</dbReference>
<accession>A0A1C7NW71</accession>
<feature type="compositionally biased region" description="Low complexity" evidence="1">
    <location>
        <begin position="215"/>
        <end position="238"/>
    </location>
</feature>
<dbReference type="AlphaFoldDB" id="A0A1C7NW71"/>
<dbReference type="OrthoDB" id="122910at2"/>
<evidence type="ECO:0000256" key="1">
    <source>
        <dbReference type="SAM" id="MobiDB-lite"/>
    </source>
</evidence>
<dbReference type="InterPro" id="IPR018648">
    <property type="entry name" value="DUF2076"/>
</dbReference>
<dbReference type="Pfam" id="PF09849">
    <property type="entry name" value="DUF2076"/>
    <property type="match status" value="1"/>
</dbReference>
<organism evidence="2 3">
    <name type="scientific">Pararhizobium polonicum</name>
    <dbReference type="NCBI Taxonomy" id="1612624"/>
    <lineage>
        <taxon>Bacteria</taxon>
        <taxon>Pseudomonadati</taxon>
        <taxon>Pseudomonadota</taxon>
        <taxon>Alphaproteobacteria</taxon>
        <taxon>Hyphomicrobiales</taxon>
        <taxon>Rhizobiaceae</taxon>
        <taxon>Rhizobium/Agrobacterium group</taxon>
        <taxon>Pararhizobium</taxon>
    </lineage>
</organism>
<dbReference type="RefSeq" id="WP_068956728.1">
    <property type="nucleotide sequence ID" value="NZ_LGLV01000015.1"/>
</dbReference>
<feature type="region of interest" description="Disordered" evidence="1">
    <location>
        <begin position="74"/>
        <end position="136"/>
    </location>
</feature>
<name>A0A1C7NW71_9HYPH</name>
<feature type="region of interest" description="Disordered" evidence="1">
    <location>
        <begin position="201"/>
        <end position="238"/>
    </location>
</feature>
<gene>
    <name evidence="2" type="ORF">ADU59_22470</name>
</gene>